<dbReference type="AlphaFoldDB" id="A0A1L6TCG2"/>
<dbReference type="PANTHER" id="PTHR31118:SF12">
    <property type="entry name" value="CYCLASE-LIKE PROTEIN 2"/>
    <property type="match status" value="1"/>
</dbReference>
<dbReference type="Pfam" id="PF04199">
    <property type="entry name" value="Cyclase"/>
    <property type="match status" value="1"/>
</dbReference>
<name>A0A1L6TCG2_PISSA</name>
<dbReference type="RefSeq" id="WP_017376683.1">
    <property type="nucleotide sequence ID" value="NZ_CP012508.1"/>
</dbReference>
<dbReference type="SUPFAM" id="SSF102198">
    <property type="entry name" value="Putative cyclase"/>
    <property type="match status" value="1"/>
</dbReference>
<dbReference type="GO" id="GO:0004061">
    <property type="term" value="F:arylformamidase activity"/>
    <property type="evidence" value="ECO:0007669"/>
    <property type="project" value="UniProtKB-EC"/>
</dbReference>
<gene>
    <name evidence="1" type="ORF">KU39_1883</name>
</gene>
<dbReference type="EC" id="3.5.1.9" evidence="1"/>
<evidence type="ECO:0000313" key="2">
    <source>
        <dbReference type="Proteomes" id="UP000029558"/>
    </source>
</evidence>
<keyword evidence="1" id="KW-0378">Hydrolase</keyword>
<proteinExistence type="predicted"/>
<dbReference type="Proteomes" id="UP000029558">
    <property type="component" value="Chromosome"/>
</dbReference>
<dbReference type="InterPro" id="IPR037175">
    <property type="entry name" value="KFase_sf"/>
</dbReference>
<dbReference type="InterPro" id="IPR007325">
    <property type="entry name" value="KFase/CYL"/>
</dbReference>
<protein>
    <submittedName>
        <fullName evidence="1">Kynurenine formamidase</fullName>
        <ecNumber evidence="1">3.5.1.9</ecNumber>
    </submittedName>
</protein>
<dbReference type="GO" id="GO:0019441">
    <property type="term" value="P:L-tryptophan catabolic process to kynurenine"/>
    <property type="evidence" value="ECO:0007669"/>
    <property type="project" value="InterPro"/>
</dbReference>
<dbReference type="EMBL" id="CP012508">
    <property type="protein sequence ID" value="ALB23063.1"/>
    <property type="molecule type" value="Genomic_DNA"/>
</dbReference>
<evidence type="ECO:0000313" key="1">
    <source>
        <dbReference type="EMBL" id="ALB23063.1"/>
    </source>
</evidence>
<dbReference type="OrthoDB" id="7067800at2"/>
<sequence>MFNLDEYDLVDLTHFLDEAVPCWEGGCGFSQAVTLDYSAGYRVHSLSMRAGIGTHMDAPRHFYSEGAGIDQLKLETLIVPVCVIDVRKQAEADYLIHVGDIHAFEAVYGKINQGCFVIGLTGWGQYWHDPRQYRNEDEAAQLHFPGFSPEAAQLLLTRKIVGIGIDTLSPDGGNTAFPVHHLVLGAGCYIVENLAYCEQLPAMGAYISLLPLNVRDGTESPLRAIAAVPKAKV</sequence>
<organism evidence="1 2">
    <name type="scientific">Piscirickettsia salmonis</name>
    <dbReference type="NCBI Taxonomy" id="1238"/>
    <lineage>
        <taxon>Bacteria</taxon>
        <taxon>Pseudomonadati</taxon>
        <taxon>Pseudomonadota</taxon>
        <taxon>Gammaproteobacteria</taxon>
        <taxon>Thiotrichales</taxon>
        <taxon>Piscirickettsiaceae</taxon>
        <taxon>Piscirickettsia</taxon>
    </lineage>
</organism>
<dbReference type="PANTHER" id="PTHR31118">
    <property type="entry name" value="CYCLASE-LIKE PROTEIN 2"/>
    <property type="match status" value="1"/>
</dbReference>
<accession>A0A1L6TCG2</accession>
<dbReference type="Gene3D" id="3.50.30.50">
    <property type="entry name" value="Putative cyclase"/>
    <property type="match status" value="1"/>
</dbReference>
<reference evidence="1 2" key="1">
    <citation type="journal article" date="2014" name="Genome Announc.">
        <title>Comparative Genome Analysis of Two Isolates of the Fish Pathogen Piscirickettsia salmonis from Different Hosts Reveals Major Differences in Virulence-Associated Secretion Systems.</title>
        <authorList>
            <person name="Bohle H."/>
            <person name="Henriquez P."/>
            <person name="Grothusen H."/>
            <person name="Navas E."/>
            <person name="Sandoval A."/>
            <person name="Bustamante F."/>
            <person name="Bustos P."/>
            <person name="Mancilla M."/>
        </authorList>
    </citation>
    <scope>NUCLEOTIDE SEQUENCE [LARGE SCALE GENOMIC DNA]</scope>
    <source>
        <strain evidence="2">B1-32597</strain>
    </source>
</reference>